<dbReference type="Proteomes" id="UP000700059">
    <property type="component" value="Unassembled WGS sequence"/>
</dbReference>
<evidence type="ECO:0000313" key="2">
    <source>
        <dbReference type="EMBL" id="MBX7491253.1"/>
    </source>
</evidence>
<reference evidence="2 3" key="1">
    <citation type="submission" date="2021-08" db="EMBL/GenBank/DDBJ databases">
        <title>Helicobacter spp. isolated from feces of Anatolian Ground Squirrel (Spermophilus xanthoprymnus) in Turkey.</title>
        <authorList>
            <person name="Aydin F."/>
            <person name="Abay S."/>
            <person name="Kayman T."/>
            <person name="Karakaya E."/>
            <person name="Saticioglu I.B."/>
        </authorList>
    </citation>
    <scope>NUCLEOTIDE SEQUENCE [LARGE SCALE GENOMIC DNA]</scope>
    <source>
        <strain evidence="2 3">Faydin-H70</strain>
    </source>
</reference>
<dbReference type="EMBL" id="JAIGYQ010000010">
    <property type="protein sequence ID" value="MBX7491253.1"/>
    <property type="molecule type" value="Genomic_DNA"/>
</dbReference>
<proteinExistence type="predicted"/>
<sequence length="84" mass="9731">MTLAKILHFSKEECKMKIDRLKEEVANIRRTQNILMAASIGVTSYLFTTFQAEPKANFILYLFGRFNIYDVCMGSKNGFKVKRT</sequence>
<accession>A0ABS7JPB4</accession>
<name>A0ABS7JPB4_9HELI</name>
<feature type="coiled-coil region" evidence="1">
    <location>
        <begin position="11"/>
        <end position="38"/>
    </location>
</feature>
<gene>
    <name evidence="2" type="ORF">K4G57_07250</name>
</gene>
<keyword evidence="3" id="KW-1185">Reference proteome</keyword>
<keyword evidence="1" id="KW-0175">Coiled coil</keyword>
<evidence type="ECO:0000313" key="3">
    <source>
        <dbReference type="Proteomes" id="UP000700059"/>
    </source>
</evidence>
<evidence type="ECO:0000256" key="1">
    <source>
        <dbReference type="SAM" id="Coils"/>
    </source>
</evidence>
<organism evidence="2 3">
    <name type="scientific">Helicobacter turcicus</name>
    <dbReference type="NCBI Taxonomy" id="2867412"/>
    <lineage>
        <taxon>Bacteria</taxon>
        <taxon>Pseudomonadati</taxon>
        <taxon>Campylobacterota</taxon>
        <taxon>Epsilonproteobacteria</taxon>
        <taxon>Campylobacterales</taxon>
        <taxon>Helicobacteraceae</taxon>
        <taxon>Helicobacter</taxon>
    </lineage>
</organism>
<comment type="caution">
    <text evidence="2">The sequence shown here is derived from an EMBL/GenBank/DDBJ whole genome shotgun (WGS) entry which is preliminary data.</text>
</comment>
<protein>
    <submittedName>
        <fullName evidence="2">Uncharacterized protein</fullName>
    </submittedName>
</protein>
<dbReference type="RefSeq" id="WP_221532509.1">
    <property type="nucleotide sequence ID" value="NZ_JAIGYP010000010.1"/>
</dbReference>